<sequence>MSLHLARLTMPVFEALAAEKVDEAERLTGLTMSPWFAERVEIWRYMISLLEGRPDNADWLMQAVVRDDAAIGNAGFKGAPLDGQVELGYSIAPELRRRGYASEVVRLLLDRAAADARVDRVIARIRPDNAASLGVITKAGFVPDGDYLSPNSGLQLQFAHPIDRPPR</sequence>
<dbReference type="Gene3D" id="3.40.630.30">
    <property type="match status" value="1"/>
</dbReference>
<organism evidence="2 3">
    <name type="scientific">Aeromicrobium ginsengisoli</name>
    <dbReference type="NCBI Taxonomy" id="363867"/>
    <lineage>
        <taxon>Bacteria</taxon>
        <taxon>Bacillati</taxon>
        <taxon>Actinomycetota</taxon>
        <taxon>Actinomycetes</taxon>
        <taxon>Propionibacteriales</taxon>
        <taxon>Nocardioidaceae</taxon>
        <taxon>Aeromicrobium</taxon>
    </lineage>
</organism>
<keyword evidence="3" id="KW-1185">Reference proteome</keyword>
<protein>
    <submittedName>
        <fullName evidence="2">GNAT family N-acetyltransferase</fullName>
    </submittedName>
</protein>
<evidence type="ECO:0000313" key="3">
    <source>
        <dbReference type="Proteomes" id="UP000380867"/>
    </source>
</evidence>
<name>A0A5M4FDF8_9ACTN</name>
<evidence type="ECO:0000313" key="2">
    <source>
        <dbReference type="EMBL" id="KAA1397357.1"/>
    </source>
</evidence>
<dbReference type="AlphaFoldDB" id="A0A5M4FDF8"/>
<dbReference type="InterPro" id="IPR016181">
    <property type="entry name" value="Acyl_CoA_acyltransferase"/>
</dbReference>
<feature type="domain" description="N-acetyltransferase" evidence="1">
    <location>
        <begin position="22"/>
        <end position="163"/>
    </location>
</feature>
<gene>
    <name evidence="2" type="ORF">ESP70_008185</name>
</gene>
<dbReference type="EMBL" id="SDPQ02000002">
    <property type="protein sequence ID" value="KAA1397357.1"/>
    <property type="molecule type" value="Genomic_DNA"/>
</dbReference>
<dbReference type="InterPro" id="IPR000182">
    <property type="entry name" value="GNAT_dom"/>
</dbReference>
<dbReference type="SUPFAM" id="SSF55729">
    <property type="entry name" value="Acyl-CoA N-acyltransferases (Nat)"/>
    <property type="match status" value="1"/>
</dbReference>
<evidence type="ECO:0000259" key="1">
    <source>
        <dbReference type="PROSITE" id="PS51186"/>
    </source>
</evidence>
<dbReference type="OrthoDB" id="3402863at2"/>
<dbReference type="PROSITE" id="PS51186">
    <property type="entry name" value="GNAT"/>
    <property type="match status" value="1"/>
</dbReference>
<dbReference type="RefSeq" id="WP_149688813.1">
    <property type="nucleotide sequence ID" value="NZ_SDPQ02000002.1"/>
</dbReference>
<dbReference type="InterPro" id="IPR051531">
    <property type="entry name" value="N-acetyltransferase"/>
</dbReference>
<dbReference type="Pfam" id="PF13302">
    <property type="entry name" value="Acetyltransf_3"/>
    <property type="match status" value="1"/>
</dbReference>
<dbReference type="PANTHER" id="PTHR43792">
    <property type="entry name" value="GNAT FAMILY, PUTATIVE (AFU_ORTHOLOGUE AFUA_3G00765)-RELATED-RELATED"/>
    <property type="match status" value="1"/>
</dbReference>
<proteinExistence type="predicted"/>
<comment type="caution">
    <text evidence="2">The sequence shown here is derived from an EMBL/GenBank/DDBJ whole genome shotgun (WGS) entry which is preliminary data.</text>
</comment>
<dbReference type="PANTHER" id="PTHR43792:SF13">
    <property type="entry name" value="ACETYLTRANSFERASE"/>
    <property type="match status" value="1"/>
</dbReference>
<dbReference type="Proteomes" id="UP000380867">
    <property type="component" value="Unassembled WGS sequence"/>
</dbReference>
<reference evidence="2" key="1">
    <citation type="submission" date="2019-09" db="EMBL/GenBank/DDBJ databases">
        <authorList>
            <person name="Li J."/>
        </authorList>
    </citation>
    <scope>NUCLEOTIDE SEQUENCE [LARGE SCALE GENOMIC DNA]</scope>
    <source>
        <strain evidence="2">JCM 14732</strain>
    </source>
</reference>
<accession>A0A5M4FDF8</accession>
<dbReference type="GO" id="GO:0016747">
    <property type="term" value="F:acyltransferase activity, transferring groups other than amino-acyl groups"/>
    <property type="evidence" value="ECO:0007669"/>
    <property type="project" value="InterPro"/>
</dbReference>